<evidence type="ECO:0000259" key="2">
    <source>
        <dbReference type="Pfam" id="PF00156"/>
    </source>
</evidence>
<reference evidence="3 4" key="1">
    <citation type="submission" date="2021-08" db="EMBL/GenBank/DDBJ databases">
        <title>WGS of actinomycetes from Thailand.</title>
        <authorList>
            <person name="Thawai C."/>
        </authorList>
    </citation>
    <scope>NUCLEOTIDE SEQUENCE [LARGE SCALE GENOMIC DNA]</scope>
    <source>
        <strain evidence="3 4">PLK6-54</strain>
    </source>
</reference>
<dbReference type="InterPro" id="IPR000836">
    <property type="entry name" value="PRTase_dom"/>
</dbReference>
<feature type="domain" description="Phosphoribosyltransferase" evidence="2">
    <location>
        <begin position="104"/>
        <end position="191"/>
    </location>
</feature>
<evidence type="ECO:0000313" key="4">
    <source>
        <dbReference type="Proteomes" id="UP000778578"/>
    </source>
</evidence>
<gene>
    <name evidence="3" type="ORF">K7862_28215</name>
</gene>
<accession>A0ABS7QEA3</accession>
<protein>
    <submittedName>
        <fullName evidence="3">Phosphoribosyltransferase</fullName>
    </submittedName>
</protein>
<dbReference type="Gene3D" id="3.40.50.2020">
    <property type="match status" value="1"/>
</dbReference>
<evidence type="ECO:0000256" key="1">
    <source>
        <dbReference type="ARBA" id="ARBA00008645"/>
    </source>
</evidence>
<comment type="similarity">
    <text evidence="1">Belongs to the AB hydrolase superfamily.</text>
</comment>
<dbReference type="Proteomes" id="UP000778578">
    <property type="component" value="Unassembled WGS sequence"/>
</dbReference>
<organism evidence="3 4">
    <name type="scientific">Actinacidiphila acidipaludis</name>
    <dbReference type="NCBI Taxonomy" id="2873382"/>
    <lineage>
        <taxon>Bacteria</taxon>
        <taxon>Bacillati</taxon>
        <taxon>Actinomycetota</taxon>
        <taxon>Actinomycetes</taxon>
        <taxon>Kitasatosporales</taxon>
        <taxon>Streptomycetaceae</taxon>
        <taxon>Actinacidiphila</taxon>
    </lineage>
</organism>
<name>A0ABS7QEA3_9ACTN</name>
<dbReference type="SUPFAM" id="SSF53271">
    <property type="entry name" value="PRTase-like"/>
    <property type="match status" value="1"/>
</dbReference>
<dbReference type="SUPFAM" id="SSF53474">
    <property type="entry name" value="alpha/beta-Hydrolases"/>
    <property type="match status" value="1"/>
</dbReference>
<dbReference type="InterPro" id="IPR029057">
    <property type="entry name" value="PRTase-like"/>
</dbReference>
<evidence type="ECO:0000313" key="3">
    <source>
        <dbReference type="EMBL" id="MBY8881496.1"/>
    </source>
</evidence>
<sequence length="496" mass="52050">MEEGPARPGTDRRGREVLTAGGSWTRTEANVVFHDREDAGRRLAARCGHLAGDDVIVLGLPRGGVPVAEQVAEALHAPLDVCVVRKLGVPYQPELGMGAIGEGGARVINDDVVQGAQVGAADVAAVEEHERGVLRMRARRYRGSSPPAPLDGRTAVVVDDGIATGSTARAACRIARERGARRVVLAVPVAPVDWRERLAGAADDYVTVETPRGFAAIGQFYDDFTQTSDAEVTACLARSAERDRENGAAGAAGADVPGEPAAAVHRSATAWQGETPLPPEAREEPVVIPATGGRLSGDLTVPATAAGIVLFAHGSGSSRHSPRNRMVAAALNEAGLGTLLFDLLTDDEARDRANVFDTALLAGRLAEATAWLRTRPEADGRTVGYFGASTGAGAALWAAAEPGTDVAAVVSRGGRPDLAGDRLPHVRPPTLLIVGGRDIQVLDLNRQAQLRLRCENRLAVVPGATHLFEEPGTLESVSTLAADWFTRHLSRTPQHT</sequence>
<dbReference type="EMBL" id="JAINZZ010000049">
    <property type="protein sequence ID" value="MBY8881496.1"/>
    <property type="molecule type" value="Genomic_DNA"/>
</dbReference>
<dbReference type="InterPro" id="IPR050261">
    <property type="entry name" value="FrsA_esterase"/>
</dbReference>
<dbReference type="Gene3D" id="3.30.1310.20">
    <property type="entry name" value="PRTase-like"/>
    <property type="match status" value="1"/>
</dbReference>
<dbReference type="Pfam" id="PF00156">
    <property type="entry name" value="Pribosyltran"/>
    <property type="match status" value="1"/>
</dbReference>
<dbReference type="GO" id="GO:0016757">
    <property type="term" value="F:glycosyltransferase activity"/>
    <property type="evidence" value="ECO:0007669"/>
    <property type="project" value="UniProtKB-KW"/>
</dbReference>
<dbReference type="InterPro" id="IPR029058">
    <property type="entry name" value="AB_hydrolase_fold"/>
</dbReference>
<dbReference type="CDD" id="cd06223">
    <property type="entry name" value="PRTases_typeI"/>
    <property type="match status" value="1"/>
</dbReference>
<keyword evidence="3" id="KW-0328">Glycosyltransferase</keyword>
<keyword evidence="4" id="KW-1185">Reference proteome</keyword>
<dbReference type="PANTHER" id="PTHR22946">
    <property type="entry name" value="DIENELACTONE HYDROLASE DOMAIN-CONTAINING PROTEIN-RELATED"/>
    <property type="match status" value="1"/>
</dbReference>
<comment type="caution">
    <text evidence="3">The sequence shown here is derived from an EMBL/GenBank/DDBJ whole genome shotgun (WGS) entry which is preliminary data.</text>
</comment>
<proteinExistence type="inferred from homology"/>
<dbReference type="Gene3D" id="3.40.50.1820">
    <property type="entry name" value="alpha/beta hydrolase"/>
    <property type="match status" value="1"/>
</dbReference>
<keyword evidence="3" id="KW-0808">Transferase</keyword>